<comment type="caution">
    <text evidence="1">The sequence shown here is derived from an EMBL/GenBank/DDBJ whole genome shotgun (WGS) entry which is preliminary data.</text>
</comment>
<protein>
    <recommendedName>
        <fullName evidence="3">J domain-containing protein</fullName>
    </recommendedName>
</protein>
<accession>A0A4Z0P2Y7</accession>
<evidence type="ECO:0000313" key="2">
    <source>
        <dbReference type="Proteomes" id="UP000298337"/>
    </source>
</evidence>
<evidence type="ECO:0008006" key="3">
    <source>
        <dbReference type="Google" id="ProtNLM"/>
    </source>
</evidence>
<dbReference type="RefSeq" id="WP_135435924.1">
    <property type="nucleotide sequence ID" value="NZ_SRLA01000004.1"/>
</dbReference>
<dbReference type="AlphaFoldDB" id="A0A4Z0P2Y7"/>
<sequence length="112" mass="12958">MKEPPLQSYRARYAAFLLRWAQFSPALPKYYAALAQDRLRQKGHYGITDQQLYSLKNDGNMPDNPAIVDVLEELAKQYHPDKIRSEKDARKFLRTWEPRPGRKVQAALQAAA</sequence>
<reference evidence="1 2" key="1">
    <citation type="submission" date="2019-04" db="EMBL/GenBank/DDBJ databases">
        <authorList>
            <person name="Feng G."/>
            <person name="Zhang J."/>
            <person name="Zhu H."/>
        </authorList>
    </citation>
    <scope>NUCLEOTIDE SEQUENCE [LARGE SCALE GENOMIC DNA]</scope>
    <source>
        <strain evidence="1 2">92R-1</strain>
    </source>
</reference>
<dbReference type="EMBL" id="SRLA01000004">
    <property type="protein sequence ID" value="TGE05611.1"/>
    <property type="molecule type" value="Genomic_DNA"/>
</dbReference>
<keyword evidence="2" id="KW-1185">Reference proteome</keyword>
<proteinExistence type="predicted"/>
<evidence type="ECO:0000313" key="1">
    <source>
        <dbReference type="EMBL" id="TGE05611.1"/>
    </source>
</evidence>
<organism evidence="1 2">
    <name type="scientific">Hymenobacter fodinae</name>
    <dbReference type="NCBI Taxonomy" id="2510796"/>
    <lineage>
        <taxon>Bacteria</taxon>
        <taxon>Pseudomonadati</taxon>
        <taxon>Bacteroidota</taxon>
        <taxon>Cytophagia</taxon>
        <taxon>Cytophagales</taxon>
        <taxon>Hymenobacteraceae</taxon>
        <taxon>Hymenobacter</taxon>
    </lineage>
</organism>
<name>A0A4Z0P2Y7_9BACT</name>
<dbReference type="Proteomes" id="UP000298337">
    <property type="component" value="Unassembled WGS sequence"/>
</dbReference>
<gene>
    <name evidence="1" type="ORF">EU556_20125</name>
</gene>